<dbReference type="GO" id="GO:0046856">
    <property type="term" value="P:phosphatidylinositol dephosphorylation"/>
    <property type="evidence" value="ECO:0007669"/>
    <property type="project" value="TreeGrafter"/>
</dbReference>
<gene>
    <name evidence="2" type="ORF">TPC1_17279</name>
</gene>
<evidence type="ECO:0000313" key="2">
    <source>
        <dbReference type="EMBL" id="JAP91181.1"/>
    </source>
</evidence>
<name>A0A146K6I0_9EUKA</name>
<feature type="non-terminal residue" evidence="2">
    <location>
        <position position="187"/>
    </location>
</feature>
<dbReference type="PANTHER" id="PTHR45662:SF2">
    <property type="entry name" value="PHOSPHATIDYLINOSITOL-3-PHOSPHATASE SAC1"/>
    <property type="match status" value="1"/>
</dbReference>
<evidence type="ECO:0000256" key="1">
    <source>
        <dbReference type="SAM" id="Phobius"/>
    </source>
</evidence>
<keyword evidence="1" id="KW-0812">Transmembrane</keyword>
<feature type="transmembrane region" description="Helical" evidence="1">
    <location>
        <begin position="167"/>
        <end position="186"/>
    </location>
</feature>
<feature type="transmembrane region" description="Helical" evidence="1">
    <location>
        <begin position="141"/>
        <end position="161"/>
    </location>
</feature>
<keyword evidence="1" id="KW-1133">Transmembrane helix</keyword>
<accession>A0A146K6I0</accession>
<sequence length="187" mass="21863">HKTISKDETYAERLVQNLDKLGQFFLRVNCIDSLDRTNSFLLMYYQHLNQTQHINLDINDLKQNFLITGNICSKQYASSEAMKQDFTLSGKRTTSGKLKDLGIWFTRLIRNNLCDGVEMDGYRLVQKEFRTQKEVQLSFQWFFWVMLAVTAAIETVCYYFGGDRKIGLMWGMPFAMSLLFLVILFGF</sequence>
<organism evidence="2">
    <name type="scientific">Trepomonas sp. PC1</name>
    <dbReference type="NCBI Taxonomy" id="1076344"/>
    <lineage>
        <taxon>Eukaryota</taxon>
        <taxon>Metamonada</taxon>
        <taxon>Diplomonadida</taxon>
        <taxon>Hexamitidae</taxon>
        <taxon>Hexamitinae</taxon>
        <taxon>Trepomonas</taxon>
    </lineage>
</organism>
<dbReference type="PANTHER" id="PTHR45662">
    <property type="entry name" value="PHOSPHATIDYLINOSITIDE PHOSPHATASE SAC1"/>
    <property type="match status" value="1"/>
</dbReference>
<feature type="non-terminal residue" evidence="2">
    <location>
        <position position="1"/>
    </location>
</feature>
<protein>
    <submittedName>
        <fullName evidence="2">Phosphoinositide polyphosphatase</fullName>
    </submittedName>
</protein>
<dbReference type="AlphaFoldDB" id="A0A146K6I0"/>
<dbReference type="GO" id="GO:0005783">
    <property type="term" value="C:endoplasmic reticulum"/>
    <property type="evidence" value="ECO:0007669"/>
    <property type="project" value="TreeGrafter"/>
</dbReference>
<dbReference type="EMBL" id="GDID01005425">
    <property type="protein sequence ID" value="JAP91181.1"/>
    <property type="molecule type" value="Transcribed_RNA"/>
</dbReference>
<proteinExistence type="predicted"/>
<dbReference type="GO" id="GO:0043812">
    <property type="term" value="F:phosphatidylinositol-4-phosphate phosphatase activity"/>
    <property type="evidence" value="ECO:0007669"/>
    <property type="project" value="TreeGrafter"/>
</dbReference>
<keyword evidence="1" id="KW-0472">Membrane</keyword>
<reference evidence="2" key="1">
    <citation type="submission" date="2015-07" db="EMBL/GenBank/DDBJ databases">
        <title>Adaptation to a free-living lifestyle via gene acquisitions in the diplomonad Trepomonas sp. PC1.</title>
        <authorList>
            <person name="Xu F."/>
            <person name="Jerlstrom-Hultqvist J."/>
            <person name="Kolisko M."/>
            <person name="Simpson A.G.B."/>
            <person name="Roger A.J."/>
            <person name="Svard S.G."/>
            <person name="Andersson J.O."/>
        </authorList>
    </citation>
    <scope>NUCLEOTIDE SEQUENCE</scope>
    <source>
        <strain evidence="2">PC1</strain>
    </source>
</reference>